<gene>
    <name evidence="3" type="primary">LOC113467093</name>
</gene>
<dbReference type="Pfam" id="PF21047">
    <property type="entry name" value="HEAT_Maestro"/>
    <property type="match status" value="1"/>
</dbReference>
<dbReference type="RefSeq" id="XP_026678885.1">
    <property type="nucleotide sequence ID" value="XM_026823084.1"/>
</dbReference>
<dbReference type="PANTHER" id="PTHR23120">
    <property type="entry name" value="MAESTRO-RELATED HEAT DOMAIN-CONTAINING"/>
    <property type="match status" value="1"/>
</dbReference>
<dbReference type="KEGG" id="dci:113467093"/>
<dbReference type="GO" id="GO:0005737">
    <property type="term" value="C:cytoplasm"/>
    <property type="evidence" value="ECO:0007669"/>
    <property type="project" value="TreeGrafter"/>
</dbReference>
<evidence type="ECO:0000313" key="3">
    <source>
        <dbReference type="RefSeq" id="XP_026678885.1"/>
    </source>
</evidence>
<dbReference type="AlphaFoldDB" id="A0A3Q0IWW3"/>
<dbReference type="InterPro" id="IPR045206">
    <property type="entry name" value="Maestro_heat-like_prot"/>
</dbReference>
<accession>A0A3Q0IWW3</accession>
<evidence type="ECO:0000259" key="1">
    <source>
        <dbReference type="Pfam" id="PF21047"/>
    </source>
</evidence>
<protein>
    <submittedName>
        <fullName evidence="3">Uncharacterized protein LOC113467093</fullName>
    </submittedName>
</protein>
<sequence>MISPRLSMIPGDMCVRACESEPGVRLPALRCTQSLLQLGLCYEGHLSPDEDLPPVFSDLSNESPTDISSLSYIVCAKLPYAVLGDYTRSLVEGLQDPHGGEGTAKMLNLVAESKGAELYHHVGDLLERIYSIVISGILFYSILVSDWNSDEWERELRELTHVIISNMDRDWAVSFASQLSVQFYVTSDVTTSQERVTLMYCLGVTLCLLEDRTIIHSHLDTIINTLRTNSSASSQPD</sequence>
<proteinExistence type="predicted"/>
<dbReference type="InterPro" id="IPR048465">
    <property type="entry name" value="Maestro-like_HEAT"/>
</dbReference>
<dbReference type="GeneID" id="113467093"/>
<dbReference type="Proteomes" id="UP000079169">
    <property type="component" value="Unplaced"/>
</dbReference>
<reference evidence="3" key="1">
    <citation type="submission" date="2025-08" db="UniProtKB">
        <authorList>
            <consortium name="RefSeq"/>
        </authorList>
    </citation>
    <scope>IDENTIFICATION</scope>
</reference>
<dbReference type="PaxDb" id="121845-A0A3Q0IWW3"/>
<dbReference type="PANTHER" id="PTHR23120:SF0">
    <property type="entry name" value="MAESTRO HEAT-LIKE REPEAT FAMILY MEMBER 1"/>
    <property type="match status" value="1"/>
</dbReference>
<keyword evidence="2" id="KW-1185">Reference proteome</keyword>
<feature type="domain" description="Maestro-like HEAT-repeats" evidence="1">
    <location>
        <begin position="8"/>
        <end position="131"/>
    </location>
</feature>
<name>A0A3Q0IWW3_DIACI</name>
<organism evidence="2 3">
    <name type="scientific">Diaphorina citri</name>
    <name type="common">Asian citrus psyllid</name>
    <dbReference type="NCBI Taxonomy" id="121845"/>
    <lineage>
        <taxon>Eukaryota</taxon>
        <taxon>Metazoa</taxon>
        <taxon>Ecdysozoa</taxon>
        <taxon>Arthropoda</taxon>
        <taxon>Hexapoda</taxon>
        <taxon>Insecta</taxon>
        <taxon>Pterygota</taxon>
        <taxon>Neoptera</taxon>
        <taxon>Paraneoptera</taxon>
        <taxon>Hemiptera</taxon>
        <taxon>Sternorrhyncha</taxon>
        <taxon>Psylloidea</taxon>
        <taxon>Psyllidae</taxon>
        <taxon>Diaphorininae</taxon>
        <taxon>Diaphorina</taxon>
    </lineage>
</organism>
<evidence type="ECO:0000313" key="2">
    <source>
        <dbReference type="Proteomes" id="UP000079169"/>
    </source>
</evidence>